<keyword evidence="1" id="KW-0234">DNA repair</keyword>
<keyword evidence="1" id="KW-0227">DNA damage</keyword>
<dbReference type="GO" id="GO:0006281">
    <property type="term" value="P:DNA repair"/>
    <property type="evidence" value="ECO:0007669"/>
    <property type="project" value="UniProtKB-KW"/>
</dbReference>
<dbReference type="GO" id="GO:0043139">
    <property type="term" value="F:5'-3' DNA helicase activity"/>
    <property type="evidence" value="ECO:0007669"/>
    <property type="project" value="UniProtKB-EC"/>
</dbReference>
<evidence type="ECO:0000313" key="4">
    <source>
        <dbReference type="EMBL" id="KAK2571019.1"/>
    </source>
</evidence>
<comment type="cofactor">
    <cofactor evidence="1">
        <name>Mg(2+)</name>
        <dbReference type="ChEBI" id="CHEBI:18420"/>
    </cofactor>
</comment>
<dbReference type="InterPro" id="IPR010285">
    <property type="entry name" value="DNA_helicase_pif1-like_DEAD"/>
</dbReference>
<reference evidence="4" key="2">
    <citation type="journal article" date="2023" name="Science">
        <title>Genomic signatures of disease resistance in endangered staghorn corals.</title>
        <authorList>
            <person name="Vollmer S.V."/>
            <person name="Selwyn J.D."/>
            <person name="Despard B.A."/>
            <person name="Roesel C.L."/>
        </authorList>
    </citation>
    <scope>NUCLEOTIDE SEQUENCE</scope>
    <source>
        <strain evidence="4">K2</strain>
    </source>
</reference>
<comment type="catalytic activity">
    <reaction evidence="1">
        <text>ATP + H2O = ADP + phosphate + H(+)</text>
        <dbReference type="Rhea" id="RHEA:13065"/>
        <dbReference type="ChEBI" id="CHEBI:15377"/>
        <dbReference type="ChEBI" id="CHEBI:15378"/>
        <dbReference type="ChEBI" id="CHEBI:30616"/>
        <dbReference type="ChEBI" id="CHEBI:43474"/>
        <dbReference type="ChEBI" id="CHEBI:456216"/>
        <dbReference type="EC" id="5.6.2.3"/>
    </reaction>
</comment>
<dbReference type="InterPro" id="IPR051055">
    <property type="entry name" value="PIF1_helicase"/>
</dbReference>
<name>A0AAD9R0S3_ACRCE</name>
<evidence type="ECO:0000256" key="2">
    <source>
        <dbReference type="SAM" id="MobiDB-lite"/>
    </source>
</evidence>
<proteinExistence type="inferred from homology"/>
<keyword evidence="1" id="KW-0378">Hydrolase</keyword>
<keyword evidence="5" id="KW-1185">Reference proteome</keyword>
<keyword evidence="1" id="KW-0347">Helicase</keyword>
<dbReference type="Proteomes" id="UP001249851">
    <property type="component" value="Unassembled WGS sequence"/>
</dbReference>
<dbReference type="SUPFAM" id="SSF52540">
    <property type="entry name" value="P-loop containing nucleoside triphosphate hydrolases"/>
    <property type="match status" value="1"/>
</dbReference>
<sequence length="466" mass="52317">MEFGSKFRPGKKLQSGPEIVEDHNGAPSLEMPRDHPRLVQHSRYQLQPRRANGDVSLILSNSPPENPSTDDMIAIIDYVCGYACKDSEPTGATAELFKDMVNAVDTHDSDQMLMKTVGRRDISGGEASFELSGKALWRCGRSFTYLSMSGSRRLERDGETATCSTPLDKLLARPRHKQCSWYHFASKNGKVPVVSGGATHATGLLNEDYCRTMLLLHWPNWFDIQEVKGDAESWIDRFTDFICSAECPTFVKAQRYAEHPQEPAFEEDKDKDAAIAEEQPDWVDVYAGQNQIFEGVERDLDYDDGGEEYDWSSTCIMVPEGEDPKMRLQERIKEDEEQQMETEDLELPQESLSSLNENQRAIVSLVLHTLYNFVENQEHYHPLRLVSGTAETGKSYVIRCLQRLLRQLFGANGAIHVITPTGNAAYLVQGSTAHSFVGILTGARSCNELTVPSGPVLEKFRISVKI</sequence>
<dbReference type="InterPro" id="IPR027417">
    <property type="entry name" value="P-loop_NTPase"/>
</dbReference>
<dbReference type="Gene3D" id="3.40.50.300">
    <property type="entry name" value="P-loop containing nucleotide triphosphate hydrolases"/>
    <property type="match status" value="1"/>
</dbReference>
<keyword evidence="1" id="KW-0547">Nucleotide-binding</keyword>
<comment type="similarity">
    <text evidence="1">Belongs to the helicase family.</text>
</comment>
<accession>A0AAD9R0S3</accession>
<feature type="region of interest" description="Disordered" evidence="2">
    <location>
        <begin position="1"/>
        <end position="34"/>
    </location>
</feature>
<dbReference type="PANTHER" id="PTHR47642">
    <property type="entry name" value="ATP-DEPENDENT DNA HELICASE"/>
    <property type="match status" value="1"/>
</dbReference>
<dbReference type="GO" id="GO:0005524">
    <property type="term" value="F:ATP binding"/>
    <property type="evidence" value="ECO:0007669"/>
    <property type="project" value="UniProtKB-KW"/>
</dbReference>
<protein>
    <recommendedName>
        <fullName evidence="1">ATP-dependent DNA helicase</fullName>
        <ecNumber evidence="1">5.6.2.3</ecNumber>
    </recommendedName>
</protein>
<organism evidence="4 5">
    <name type="scientific">Acropora cervicornis</name>
    <name type="common">Staghorn coral</name>
    <dbReference type="NCBI Taxonomy" id="6130"/>
    <lineage>
        <taxon>Eukaryota</taxon>
        <taxon>Metazoa</taxon>
        <taxon>Cnidaria</taxon>
        <taxon>Anthozoa</taxon>
        <taxon>Hexacorallia</taxon>
        <taxon>Scleractinia</taxon>
        <taxon>Astrocoeniina</taxon>
        <taxon>Acroporidae</taxon>
        <taxon>Acropora</taxon>
    </lineage>
</organism>
<evidence type="ECO:0000313" key="5">
    <source>
        <dbReference type="Proteomes" id="UP001249851"/>
    </source>
</evidence>
<dbReference type="AlphaFoldDB" id="A0AAD9R0S3"/>
<reference evidence="4" key="1">
    <citation type="journal article" date="2023" name="G3 (Bethesda)">
        <title>Whole genome assembly and annotation of the endangered Caribbean coral Acropora cervicornis.</title>
        <authorList>
            <person name="Selwyn J.D."/>
            <person name="Vollmer S.V."/>
        </authorList>
    </citation>
    <scope>NUCLEOTIDE SEQUENCE</scope>
    <source>
        <strain evidence="4">K2</strain>
    </source>
</reference>
<evidence type="ECO:0000256" key="1">
    <source>
        <dbReference type="RuleBase" id="RU363044"/>
    </source>
</evidence>
<dbReference type="Pfam" id="PF05970">
    <property type="entry name" value="PIF1"/>
    <property type="match status" value="1"/>
</dbReference>
<evidence type="ECO:0000259" key="3">
    <source>
        <dbReference type="Pfam" id="PF05970"/>
    </source>
</evidence>
<comment type="caution">
    <text evidence="4">The sequence shown here is derived from an EMBL/GenBank/DDBJ whole genome shotgun (WGS) entry which is preliminary data.</text>
</comment>
<gene>
    <name evidence="4" type="ORF">P5673_003558</name>
</gene>
<dbReference type="GO" id="GO:0016787">
    <property type="term" value="F:hydrolase activity"/>
    <property type="evidence" value="ECO:0007669"/>
    <property type="project" value="UniProtKB-KW"/>
</dbReference>
<keyword evidence="1" id="KW-0067">ATP-binding</keyword>
<dbReference type="GO" id="GO:0000723">
    <property type="term" value="P:telomere maintenance"/>
    <property type="evidence" value="ECO:0007669"/>
    <property type="project" value="InterPro"/>
</dbReference>
<dbReference type="GO" id="GO:0006310">
    <property type="term" value="P:DNA recombination"/>
    <property type="evidence" value="ECO:0007669"/>
    <property type="project" value="UniProtKB-KW"/>
</dbReference>
<feature type="domain" description="DNA helicase Pif1-like DEAD-box helicase" evidence="3">
    <location>
        <begin position="355"/>
        <end position="449"/>
    </location>
</feature>
<dbReference type="EC" id="5.6.2.3" evidence="1"/>
<dbReference type="EMBL" id="JARQWQ010000006">
    <property type="protein sequence ID" value="KAK2571019.1"/>
    <property type="molecule type" value="Genomic_DNA"/>
</dbReference>
<keyword evidence="1" id="KW-0233">DNA recombination</keyword>